<dbReference type="InterPro" id="IPR019196">
    <property type="entry name" value="ABC_transp_unknown"/>
</dbReference>
<dbReference type="AlphaFoldDB" id="A0A4R9G4X7"/>
<protein>
    <submittedName>
        <fullName evidence="4">Gliding motility ABC transporter</fullName>
    </submittedName>
</protein>
<accession>A0A4R9G4X7</accession>
<reference evidence="4" key="1">
    <citation type="journal article" date="2019" name="PLoS Negl. Trop. Dis.">
        <title>Revisiting the worldwide diversity of Leptospira species in the environment.</title>
        <authorList>
            <person name="Vincent A.T."/>
            <person name="Schiettekatte O."/>
            <person name="Bourhy P."/>
            <person name="Veyrier F.J."/>
            <person name="Picardeau M."/>
        </authorList>
    </citation>
    <scope>NUCLEOTIDE SEQUENCE [LARGE SCALE GENOMIC DNA]</scope>
    <source>
        <strain evidence="4">SSW15</strain>
    </source>
</reference>
<keyword evidence="1" id="KW-0812">Transmembrane</keyword>
<dbReference type="Pfam" id="PF09822">
    <property type="entry name" value="ABC_transp_aux"/>
    <property type="match status" value="1"/>
</dbReference>
<dbReference type="RefSeq" id="WP_135769322.1">
    <property type="nucleotide sequence ID" value="NZ_RQET01000014.1"/>
</dbReference>
<dbReference type="Pfam" id="PF23357">
    <property type="entry name" value="DUF7088"/>
    <property type="match status" value="1"/>
</dbReference>
<keyword evidence="1" id="KW-0472">Membrane</keyword>
<keyword evidence="1" id="KW-1133">Transmembrane helix</keyword>
<feature type="domain" description="DUF7088" evidence="3">
    <location>
        <begin position="45"/>
        <end position="147"/>
    </location>
</feature>
<comment type="caution">
    <text evidence="4">The sequence shown here is derived from an EMBL/GenBank/DDBJ whole genome shotgun (WGS) entry which is preliminary data.</text>
</comment>
<dbReference type="Proteomes" id="UP000298458">
    <property type="component" value="Unassembled WGS sequence"/>
</dbReference>
<keyword evidence="5" id="KW-1185">Reference proteome</keyword>
<evidence type="ECO:0000259" key="2">
    <source>
        <dbReference type="Pfam" id="PF09822"/>
    </source>
</evidence>
<gene>
    <name evidence="4" type="ORF">EHO60_16510</name>
</gene>
<feature type="transmembrane region" description="Helical" evidence="1">
    <location>
        <begin position="534"/>
        <end position="556"/>
    </location>
</feature>
<evidence type="ECO:0000313" key="4">
    <source>
        <dbReference type="EMBL" id="TGK06195.1"/>
    </source>
</evidence>
<organism evidence="4 5">
    <name type="scientific">Leptospira fletcheri</name>
    <dbReference type="NCBI Taxonomy" id="2484981"/>
    <lineage>
        <taxon>Bacteria</taxon>
        <taxon>Pseudomonadati</taxon>
        <taxon>Spirochaetota</taxon>
        <taxon>Spirochaetia</taxon>
        <taxon>Leptospirales</taxon>
        <taxon>Leptospiraceae</taxon>
        <taxon>Leptospira</taxon>
    </lineage>
</organism>
<dbReference type="OrthoDB" id="9794512at2"/>
<dbReference type="InterPro" id="IPR055396">
    <property type="entry name" value="DUF7088"/>
</dbReference>
<dbReference type="EMBL" id="RQET01000014">
    <property type="protein sequence ID" value="TGK06195.1"/>
    <property type="molecule type" value="Genomic_DNA"/>
</dbReference>
<name>A0A4R9G4X7_9LEPT</name>
<sequence length="564" mass="62279">MKELWNPLFEISKSKVFFALNAFFCFLLVNAIVSEMSCKKDLSRSKRFELTSSTRKLASTLDSILYIDAFYSSKVPGEYKARLELTQQILKEIESAGNGKILLRFYDPDTSLEDARKAADSGIEPQILQKTERGSASVKQAYLGVALRLGSKTEVIPIAFFAEQVEYQILSGIRKMSRSGSDSGIGVLKTNSSLGTQAPGPGTGKDTIGIFLHQALETTVGEVPEIDPENEDFPDSVETLLWVGSGSLSETAKYRLDQFLVKGGNLIILGKAMEFRIEGAGNRMGILTGDTEAGAAYRHPHLGDLNSFLEHYGIRIHSNLVLDPDHSLPMGPLVEVEPGILGRASYPLWIVSGKKDGTLAIDSDYTKEQENLLLPWCSSLELIPDRQPNARLTPLVFSGEGAEIRSDQVMLGEKQLSRIPVRPNGGPFVLGAIVEGPLLSYFQKKTLPKDVRRESFLTRSPKDKIPKILVFGTPYLASDILAFPEYAEIFRDTNIPFLLNSIDLMEGDSDLSAARSKQSLILKMDPISIGTENLISILNVFGFPAILSLYAVLRIVRRRRMQPK</sequence>
<proteinExistence type="predicted"/>
<evidence type="ECO:0000256" key="1">
    <source>
        <dbReference type="SAM" id="Phobius"/>
    </source>
</evidence>
<evidence type="ECO:0000313" key="5">
    <source>
        <dbReference type="Proteomes" id="UP000298458"/>
    </source>
</evidence>
<feature type="domain" description="ABC-type uncharacterised transport system" evidence="2">
    <location>
        <begin position="185"/>
        <end position="500"/>
    </location>
</feature>
<evidence type="ECO:0000259" key="3">
    <source>
        <dbReference type="Pfam" id="PF23357"/>
    </source>
</evidence>